<evidence type="ECO:0000313" key="4">
    <source>
        <dbReference type="Proteomes" id="UP000284706"/>
    </source>
</evidence>
<dbReference type="SUPFAM" id="SSF56219">
    <property type="entry name" value="DNase I-like"/>
    <property type="match status" value="1"/>
</dbReference>
<keyword evidence="1" id="KW-0175">Coiled coil</keyword>
<dbReference type="InterPro" id="IPR043502">
    <property type="entry name" value="DNA/RNA_pol_sf"/>
</dbReference>
<dbReference type="GO" id="GO:0003676">
    <property type="term" value="F:nucleic acid binding"/>
    <property type="evidence" value="ECO:0007669"/>
    <property type="project" value="InterPro"/>
</dbReference>
<gene>
    <name evidence="3" type="ORF">CVT26_013096</name>
</gene>
<sequence length="1617" mass="186936">MNQIMRDKRIAVLAVQETHLTEDKVISLENQFERRLKIYNSGDPLQPNSKGVAILLNKQLTKWQEATMVEIVAGRALLIMLPCKGESIVNILAIYAPNSPPENAQFWGDLEQTWKDKNYPIPDIFLGDFNLVEDAIDRLPAHADNAEATEKLASFKDLLGVRDGWRHCFPGTYGYTFKQKATQSRSRIDRIYVSTPIYKHSRNWQIDTVGEIQTDHSMVSMEFINPGSPYVGRGRWAMPMYMLKKKKVIDTIKDLGRKLESTLRNELTRDEDRTEDVNAQVLFAKFKREIIAYTRELSKIEGPKIDADIQKLKKQHTTILNDDDIGLEEKQATIDMLEEKIAQLEKLRHAKIRDNIAARSNLEGETISKFWIQMNKERRPRDTITMIRKRNTPGQPPSYERRSDKMAELAREYHNDLQTCDLDNEATEEELDEVLEHLQPRVLPQSKARLAEYLKKDEVQRAIRDLPNGKAPGLDGLPHELWKLLTEHFTNDSRKGSPAFDIVYCLTKVYNDIEKYGVHHSTDFCKGWMCPIFKKGDRTEISNYRPITVLNTDYKIMTRALTTRLSDNIANLIHPDQAGFMKGRRIEDQTELVKLMLDKCEADEDNGMVVCLDQEKAYDKIRHNFIWKTLDKFNFPRHFTNTVRTLYENGETVIILNGVMSAPYKITRGVRQGDPLSCLIFNLAIESLAAMIRNSHLKGFTTHEHLDRLIVTLFADDTTVYLSEEDNFADLQTILQKWCRSSGAKFNTHKTIILPLGSQEYRQALVETRKPNGNAGQIPTDIKIAADGTPVRILGAFVGNRIDQFAVWTPRIEKLTDRLRTWDKSHPTQDGRRLVISMEFAVWTPRIEKLTDRLRTWDKSHPTQDGRRLVISMEVGGLTQFQSRVQTMPKEIEKSLSRQISKFMWTDQTPMVNREIMSSRINYGGKKVMDIEARNEAIELMKMRAYLSHGQDRPRWAYLADILIARNLPKDQERIPMELRQNIYLQTWTTKTSTSSRLPQSLRAMLKVAKKYNVDFNPPALTQDVKRQLQVWYHKGLDVEKRPQNNSKWAKCQRNNHNIYTVGDMTTYVTAALPHRHSGRRNCACDPCKAARELKCEHPHKCREAARAFLDAIHRKWDPRDDDQAHSMRLTQDQLEQNMNANFKRDEIFFDPMIPTCAKIDDEFRVFVNPENLRNEPPLRGHAGEQNRAETVVIYGVQGDKSIEDAPGYGSIWFSLNSPRNTRYRCSKTSPQLQDIEAEGILRLLRETPKNVELHILLRSENLIRTLTKNLPKLEERGWIGIPNRQVLQSVVRELRKRTGYTALQCINDADNSTRVRRARDLAEDASVRAENDEIPLTASPEFAVNGLRLKTATQSLLYAGIMETKRQEVRRSTLVNLDITRHAVKEHFTGSFPSDSEIWKSIRSKNFSQKARAFLWKTMHNAYRLGSYWRHIPNYEQRQDCHVCGTEDNMSHILTECRASGQEVIWQLTEELWKKRGLPWSKPTLGMILGCGLASFRATDRRKKILHGANRLFAILVSESAHLAWKISRAFKVEHDSNPDKIRTVNEVRAMWLNAVNRRLKLDCLMTNQRRYERKAIPRALVEKTWWGVLRDQENLDDDWITSARVLVSIGVTGVT</sequence>
<dbReference type="InterPro" id="IPR000477">
    <property type="entry name" value="RT_dom"/>
</dbReference>
<dbReference type="InterPro" id="IPR036691">
    <property type="entry name" value="Endo/exonu/phosph_ase_sf"/>
</dbReference>
<proteinExistence type="predicted"/>
<dbReference type="Gene3D" id="3.30.420.10">
    <property type="entry name" value="Ribonuclease H-like superfamily/Ribonuclease H"/>
    <property type="match status" value="1"/>
</dbReference>
<comment type="caution">
    <text evidence="3">The sequence shown here is derived from an EMBL/GenBank/DDBJ whole genome shotgun (WGS) entry which is preliminary data.</text>
</comment>
<dbReference type="Gene3D" id="3.60.10.10">
    <property type="entry name" value="Endonuclease/exonuclease/phosphatase"/>
    <property type="match status" value="1"/>
</dbReference>
<dbReference type="CDD" id="cd01650">
    <property type="entry name" value="RT_nLTR_like"/>
    <property type="match status" value="1"/>
</dbReference>
<dbReference type="PROSITE" id="PS50878">
    <property type="entry name" value="RT_POL"/>
    <property type="match status" value="1"/>
</dbReference>
<organism evidence="3 4">
    <name type="scientific">Gymnopilus dilepis</name>
    <dbReference type="NCBI Taxonomy" id="231916"/>
    <lineage>
        <taxon>Eukaryota</taxon>
        <taxon>Fungi</taxon>
        <taxon>Dikarya</taxon>
        <taxon>Basidiomycota</taxon>
        <taxon>Agaricomycotina</taxon>
        <taxon>Agaricomycetes</taxon>
        <taxon>Agaricomycetidae</taxon>
        <taxon>Agaricales</taxon>
        <taxon>Agaricineae</taxon>
        <taxon>Hymenogastraceae</taxon>
        <taxon>Gymnopilus</taxon>
    </lineage>
</organism>
<dbReference type="SUPFAM" id="SSF56672">
    <property type="entry name" value="DNA/RNA polymerases"/>
    <property type="match status" value="1"/>
</dbReference>
<feature type="coiled-coil region" evidence="1">
    <location>
        <begin position="327"/>
        <end position="354"/>
    </location>
</feature>
<dbReference type="InterPro" id="IPR036397">
    <property type="entry name" value="RNaseH_sf"/>
</dbReference>
<name>A0A409YFG0_9AGAR</name>
<dbReference type="Pfam" id="PF03372">
    <property type="entry name" value="Exo_endo_phos"/>
    <property type="match status" value="1"/>
</dbReference>
<reference evidence="3 4" key="1">
    <citation type="journal article" date="2018" name="Evol. Lett.">
        <title>Horizontal gene cluster transfer increased hallucinogenic mushroom diversity.</title>
        <authorList>
            <person name="Reynolds H.T."/>
            <person name="Vijayakumar V."/>
            <person name="Gluck-Thaler E."/>
            <person name="Korotkin H.B."/>
            <person name="Matheny P.B."/>
            <person name="Slot J.C."/>
        </authorList>
    </citation>
    <scope>NUCLEOTIDE SEQUENCE [LARGE SCALE GENOMIC DNA]</scope>
    <source>
        <strain evidence="3 4">SRW20</strain>
    </source>
</reference>
<dbReference type="PANTHER" id="PTHR19446">
    <property type="entry name" value="REVERSE TRANSCRIPTASES"/>
    <property type="match status" value="1"/>
</dbReference>
<dbReference type="InterPro" id="IPR005135">
    <property type="entry name" value="Endo/exonuclease/phosphatase"/>
</dbReference>
<dbReference type="InParanoid" id="A0A409YFG0"/>
<dbReference type="STRING" id="231916.A0A409YFG0"/>
<dbReference type="OrthoDB" id="3047174at2759"/>
<feature type="domain" description="Reverse transcriptase" evidence="2">
    <location>
        <begin position="513"/>
        <end position="798"/>
    </location>
</feature>
<dbReference type="GO" id="GO:0003824">
    <property type="term" value="F:catalytic activity"/>
    <property type="evidence" value="ECO:0007669"/>
    <property type="project" value="InterPro"/>
</dbReference>
<accession>A0A409YFG0</accession>
<keyword evidence="4" id="KW-1185">Reference proteome</keyword>
<dbReference type="Pfam" id="PF00078">
    <property type="entry name" value="RVT_1"/>
    <property type="match status" value="1"/>
</dbReference>
<protein>
    <recommendedName>
        <fullName evidence="2">Reverse transcriptase domain-containing protein</fullName>
    </recommendedName>
</protein>
<evidence type="ECO:0000256" key="1">
    <source>
        <dbReference type="SAM" id="Coils"/>
    </source>
</evidence>
<dbReference type="CDD" id="cd09076">
    <property type="entry name" value="L1-EN"/>
    <property type="match status" value="1"/>
</dbReference>
<evidence type="ECO:0000313" key="3">
    <source>
        <dbReference type="EMBL" id="PPR01724.1"/>
    </source>
</evidence>
<dbReference type="EMBL" id="NHYE01000911">
    <property type="protein sequence ID" value="PPR01724.1"/>
    <property type="molecule type" value="Genomic_DNA"/>
</dbReference>
<evidence type="ECO:0000259" key="2">
    <source>
        <dbReference type="PROSITE" id="PS50878"/>
    </source>
</evidence>
<dbReference type="Proteomes" id="UP000284706">
    <property type="component" value="Unassembled WGS sequence"/>
</dbReference>